<comment type="function">
    <text evidence="7">Acts as an adapter for the XPO1/CRM1-mediated export of the 60S ribosomal subunit.</text>
</comment>
<dbReference type="InterPro" id="IPR048899">
    <property type="entry name" value="NMD_SH3"/>
</dbReference>
<dbReference type="Proteomes" id="UP001151582">
    <property type="component" value="Unassembled WGS sequence"/>
</dbReference>
<dbReference type="PANTHER" id="PTHR12746:SF2">
    <property type="entry name" value="60S RIBOSOMAL EXPORT PROTEIN NMD3"/>
    <property type="match status" value="1"/>
</dbReference>
<protein>
    <recommendedName>
        <fullName evidence="2 7">60S ribosomal export protein NMD3</fullName>
    </recommendedName>
</protein>
<dbReference type="EMBL" id="JANBQB010000108">
    <property type="protein sequence ID" value="KAJ1981906.1"/>
    <property type="molecule type" value="Genomic_DNA"/>
</dbReference>
<evidence type="ECO:0000256" key="5">
    <source>
        <dbReference type="ARBA" id="ARBA00022927"/>
    </source>
</evidence>
<dbReference type="GO" id="GO:0000055">
    <property type="term" value="P:ribosomal large subunit export from nucleus"/>
    <property type="evidence" value="ECO:0007669"/>
    <property type="project" value="TreeGrafter"/>
</dbReference>
<proteinExistence type="inferred from homology"/>
<dbReference type="GO" id="GO:0005634">
    <property type="term" value="C:nucleus"/>
    <property type="evidence" value="ECO:0007669"/>
    <property type="project" value="UniProtKB-SubCell"/>
</dbReference>
<evidence type="ECO:0000256" key="4">
    <source>
        <dbReference type="ARBA" id="ARBA00022490"/>
    </source>
</evidence>
<sequence>MEYHPEPVQQLILCCSCGIAIPPNPANMCENCIRNEVDITEGIPKQGTIHFCRNCGRYLQPPNYWLSCELESRELLALCVRKLRGLSKVRLIDAGFIWTEPHSRRIKVKLTIQKEVFANTILQQQFQVEFTVANQQCDDCDRVMAKNTWKAVVQVRQKVSHKRTFLYLEQLILKHRAFKNTTNIKEVRDGIDFYFAQRNHAIKMVEFFQAVVPVRSKSSERLISTDIRNNTSNYKFTYSVEIMPICREDLVCLPVKLARSLGNIHPLVLCHRVGNTVSILDPNTLDAAEIQSAAFWNNPFSPLMNSRELTEFYVLDVEPLGPTRGKLMLADVTVARASDLGTNDTTFLVRSHLGHLLNSGDHCLGYDLTTCNFNNDQFDQLDAGRIPDVVIVKKHYPGRRKKTKRRTWKLKTLTKEQDELVARKQDLKRIEQDYELFLRDLEEDPELRANINLYKADDARSVMTNGGTDMDETETDFPEVQLHELMNELDINDEPDEAMQ</sequence>
<dbReference type="GO" id="GO:0005737">
    <property type="term" value="C:cytoplasm"/>
    <property type="evidence" value="ECO:0007669"/>
    <property type="project" value="UniProtKB-SubCell"/>
</dbReference>
<dbReference type="GO" id="GO:0015031">
    <property type="term" value="P:protein transport"/>
    <property type="evidence" value="ECO:0007669"/>
    <property type="project" value="UniProtKB-KW"/>
</dbReference>
<feature type="domain" description="60S ribosomal export protein NMD3 SH3" evidence="10">
    <location>
        <begin position="245"/>
        <end position="292"/>
    </location>
</feature>
<gene>
    <name evidence="11" type="primary">NMD3</name>
    <name evidence="11" type="ORF">H4R34_001908</name>
</gene>
<dbReference type="InterPro" id="IPR048898">
    <property type="entry name" value="OB_NMD3"/>
</dbReference>
<keyword evidence="12" id="KW-1185">Reference proteome</keyword>
<evidence type="ECO:0000313" key="11">
    <source>
        <dbReference type="EMBL" id="KAJ1981906.1"/>
    </source>
</evidence>
<dbReference type="PANTHER" id="PTHR12746">
    <property type="entry name" value="NONSENSE-MEDIATED MRNA DECAY PROTEIN 3"/>
    <property type="match status" value="1"/>
</dbReference>
<evidence type="ECO:0000259" key="8">
    <source>
        <dbReference type="Pfam" id="PF04981"/>
    </source>
</evidence>
<evidence type="ECO:0000256" key="3">
    <source>
        <dbReference type="ARBA" id="ARBA00022448"/>
    </source>
</evidence>
<dbReference type="OrthoDB" id="203821at2759"/>
<comment type="caution">
    <text evidence="11">The sequence shown here is derived from an EMBL/GenBank/DDBJ whole genome shotgun (WGS) entry which is preliminary data.</text>
</comment>
<dbReference type="InterPro" id="IPR039768">
    <property type="entry name" value="Nmd3"/>
</dbReference>
<dbReference type="Pfam" id="PF04981">
    <property type="entry name" value="NMD3"/>
    <property type="match status" value="1"/>
</dbReference>
<evidence type="ECO:0000259" key="10">
    <source>
        <dbReference type="Pfam" id="PF21193"/>
    </source>
</evidence>
<comment type="similarity">
    <text evidence="1 7">Belongs to the NMD3 family.</text>
</comment>
<evidence type="ECO:0000256" key="1">
    <source>
        <dbReference type="ARBA" id="ARBA00009794"/>
    </source>
</evidence>
<name>A0A9W8B7J8_9FUNG</name>
<keyword evidence="4 7" id="KW-0963">Cytoplasm</keyword>
<dbReference type="GO" id="GO:0043023">
    <property type="term" value="F:ribosomal large subunit binding"/>
    <property type="evidence" value="ECO:0007669"/>
    <property type="project" value="InterPro"/>
</dbReference>
<keyword evidence="6 7" id="KW-0539">Nucleus</keyword>
<evidence type="ECO:0000256" key="7">
    <source>
        <dbReference type="RuleBase" id="RU364108"/>
    </source>
</evidence>
<evidence type="ECO:0000256" key="2">
    <source>
        <dbReference type="ARBA" id="ARBA00017035"/>
    </source>
</evidence>
<dbReference type="AlphaFoldDB" id="A0A9W8B7J8"/>
<dbReference type="Pfam" id="PF21193">
    <property type="entry name" value="NMD_SH3"/>
    <property type="match status" value="1"/>
</dbReference>
<evidence type="ECO:0000313" key="12">
    <source>
        <dbReference type="Proteomes" id="UP001151582"/>
    </source>
</evidence>
<evidence type="ECO:0000259" key="9">
    <source>
        <dbReference type="Pfam" id="PF21192"/>
    </source>
</evidence>
<keyword evidence="3 7" id="KW-0813">Transport</keyword>
<keyword evidence="5 7" id="KW-0653">Protein transport</keyword>
<comment type="subcellular location">
    <subcellularLocation>
        <location evidence="7">Cytoplasm</location>
    </subcellularLocation>
    <subcellularLocation>
        <location evidence="7">Nucleus</location>
    </subcellularLocation>
</comment>
<dbReference type="InterPro" id="IPR007064">
    <property type="entry name" value="Nmd3_N"/>
</dbReference>
<reference evidence="11" key="1">
    <citation type="submission" date="2022-07" db="EMBL/GenBank/DDBJ databases">
        <title>Phylogenomic reconstructions and comparative analyses of Kickxellomycotina fungi.</title>
        <authorList>
            <person name="Reynolds N.K."/>
            <person name="Stajich J.E."/>
            <person name="Barry K."/>
            <person name="Grigoriev I.V."/>
            <person name="Crous P."/>
            <person name="Smith M.E."/>
        </authorList>
    </citation>
    <scope>NUCLEOTIDE SEQUENCE</scope>
    <source>
        <strain evidence="11">RSA 567</strain>
    </source>
</reference>
<dbReference type="Pfam" id="PF21192">
    <property type="entry name" value="OB_NMD3"/>
    <property type="match status" value="1"/>
</dbReference>
<feature type="domain" description="Nmd3 N-terminal" evidence="8">
    <location>
        <begin position="14"/>
        <end position="242"/>
    </location>
</feature>
<organism evidence="11 12">
    <name type="scientific">Dimargaris verticillata</name>
    <dbReference type="NCBI Taxonomy" id="2761393"/>
    <lineage>
        <taxon>Eukaryota</taxon>
        <taxon>Fungi</taxon>
        <taxon>Fungi incertae sedis</taxon>
        <taxon>Zoopagomycota</taxon>
        <taxon>Kickxellomycotina</taxon>
        <taxon>Dimargaritomycetes</taxon>
        <taxon>Dimargaritales</taxon>
        <taxon>Dimargaritaceae</taxon>
        <taxon>Dimargaris</taxon>
    </lineage>
</organism>
<accession>A0A9W8B7J8</accession>
<evidence type="ECO:0000256" key="6">
    <source>
        <dbReference type="ARBA" id="ARBA00023242"/>
    </source>
</evidence>
<feature type="domain" description="60S ribosomal export protein NMD3 OB-fold" evidence="9">
    <location>
        <begin position="309"/>
        <end position="394"/>
    </location>
</feature>